<dbReference type="InterPro" id="IPR018303">
    <property type="entry name" value="ATPase_P-typ_P_site"/>
</dbReference>
<dbReference type="SFLD" id="SFLDF00027">
    <property type="entry name" value="p-type_atpase"/>
    <property type="match status" value="1"/>
</dbReference>
<feature type="transmembrane region" description="Helical" evidence="19">
    <location>
        <begin position="715"/>
        <end position="737"/>
    </location>
</feature>
<dbReference type="SMART" id="SM00831">
    <property type="entry name" value="Cation_ATPase_N"/>
    <property type="match status" value="1"/>
</dbReference>
<feature type="transmembrane region" description="Helical" evidence="19">
    <location>
        <begin position="743"/>
        <end position="764"/>
    </location>
</feature>
<keyword evidence="8 19" id="KW-0812">Transmembrane</keyword>
<dbReference type="GO" id="GO:0016887">
    <property type="term" value="F:ATP hydrolysis activity"/>
    <property type="evidence" value="ECO:0007669"/>
    <property type="project" value="InterPro"/>
</dbReference>
<evidence type="ECO:0000256" key="18">
    <source>
        <dbReference type="ARBA" id="ARBA00048694"/>
    </source>
</evidence>
<dbReference type="SUPFAM" id="SSF81665">
    <property type="entry name" value="Calcium ATPase, transmembrane domain M"/>
    <property type="match status" value="1"/>
</dbReference>
<evidence type="ECO:0000256" key="19">
    <source>
        <dbReference type="SAM" id="Phobius"/>
    </source>
</evidence>
<evidence type="ECO:0000256" key="10">
    <source>
        <dbReference type="ARBA" id="ARBA00022741"/>
    </source>
</evidence>
<dbReference type="NCBIfam" id="TIGR01494">
    <property type="entry name" value="ATPase_P-type"/>
    <property type="match status" value="2"/>
</dbReference>
<dbReference type="Gene3D" id="1.20.1110.10">
    <property type="entry name" value="Calcium-transporting ATPase, transmembrane domain"/>
    <property type="match status" value="1"/>
</dbReference>
<evidence type="ECO:0000256" key="3">
    <source>
        <dbReference type="ARBA" id="ARBA00012790"/>
    </source>
</evidence>
<dbReference type="InterPro" id="IPR004014">
    <property type="entry name" value="ATPase_P-typ_cation-transptr_N"/>
</dbReference>
<evidence type="ECO:0000256" key="1">
    <source>
        <dbReference type="ARBA" id="ARBA00004651"/>
    </source>
</evidence>
<dbReference type="GO" id="GO:0046872">
    <property type="term" value="F:metal ion binding"/>
    <property type="evidence" value="ECO:0007669"/>
    <property type="project" value="UniProtKB-KW"/>
</dbReference>
<dbReference type="FunFam" id="3.40.50.1000:FF:000028">
    <property type="entry name" value="Calcium-transporting P-type ATPase, putative"/>
    <property type="match status" value="1"/>
</dbReference>
<dbReference type="InterPro" id="IPR059000">
    <property type="entry name" value="ATPase_P-type_domA"/>
</dbReference>
<evidence type="ECO:0000256" key="14">
    <source>
        <dbReference type="ARBA" id="ARBA00022967"/>
    </source>
</evidence>
<dbReference type="GO" id="GO:0140352">
    <property type="term" value="P:export from cell"/>
    <property type="evidence" value="ECO:0007669"/>
    <property type="project" value="UniProtKB-ARBA"/>
</dbReference>
<dbReference type="FunFam" id="1.20.1110.10:FF:000065">
    <property type="entry name" value="Sarcoplasmic/endoplasmic reticulum calcium ATPase 1"/>
    <property type="match status" value="1"/>
</dbReference>
<evidence type="ECO:0000256" key="8">
    <source>
        <dbReference type="ARBA" id="ARBA00022692"/>
    </source>
</evidence>
<dbReference type="Pfam" id="PF00689">
    <property type="entry name" value="Cation_ATPase_C"/>
    <property type="match status" value="1"/>
</dbReference>
<keyword evidence="6" id="KW-0597">Phosphoprotein</keyword>
<feature type="transmembrane region" description="Helical" evidence="19">
    <location>
        <begin position="273"/>
        <end position="299"/>
    </location>
</feature>
<keyword evidence="17 19" id="KW-0472">Membrane</keyword>
<reference evidence="22" key="1">
    <citation type="submission" date="2016-06" db="EMBL/GenBank/DDBJ databases">
        <authorList>
            <person name="Nascimento L."/>
            <person name="Pereira R.V."/>
            <person name="Martins L.F."/>
            <person name="Quaggio R.B."/>
            <person name="Silva A.M."/>
            <person name="Setubal J.C."/>
        </authorList>
    </citation>
    <scope>NUCLEOTIDE SEQUENCE [LARGE SCALE GENOMIC DNA]</scope>
</reference>
<evidence type="ECO:0000256" key="2">
    <source>
        <dbReference type="ARBA" id="ARBA00005675"/>
    </source>
</evidence>
<dbReference type="EC" id="7.2.2.10" evidence="3"/>
<feature type="transmembrane region" description="Helical" evidence="19">
    <location>
        <begin position="247"/>
        <end position="267"/>
    </location>
</feature>
<feature type="transmembrane region" description="Helical" evidence="19">
    <location>
        <begin position="818"/>
        <end position="835"/>
    </location>
</feature>
<keyword evidence="12" id="KW-0067">ATP-binding</keyword>
<keyword evidence="10" id="KW-0547">Nucleotide-binding</keyword>
<feature type="transmembrane region" description="Helical" evidence="19">
    <location>
        <begin position="52"/>
        <end position="77"/>
    </location>
</feature>
<evidence type="ECO:0000256" key="13">
    <source>
        <dbReference type="ARBA" id="ARBA00022842"/>
    </source>
</evidence>
<dbReference type="InterPro" id="IPR023299">
    <property type="entry name" value="ATPase_P-typ_cyto_dom_N"/>
</dbReference>
<name>A0A1Y3PNK2_9BACI</name>
<evidence type="ECO:0000256" key="17">
    <source>
        <dbReference type="ARBA" id="ARBA00023136"/>
    </source>
</evidence>
<comment type="catalytic activity">
    <reaction evidence="18">
        <text>Ca(2+)(in) + ATP + H2O = Ca(2+)(out) + ADP + phosphate + H(+)</text>
        <dbReference type="Rhea" id="RHEA:18105"/>
        <dbReference type="ChEBI" id="CHEBI:15377"/>
        <dbReference type="ChEBI" id="CHEBI:15378"/>
        <dbReference type="ChEBI" id="CHEBI:29108"/>
        <dbReference type="ChEBI" id="CHEBI:30616"/>
        <dbReference type="ChEBI" id="CHEBI:43474"/>
        <dbReference type="ChEBI" id="CHEBI:456216"/>
        <dbReference type="EC" id="7.2.2.10"/>
    </reaction>
</comment>
<evidence type="ECO:0000259" key="20">
    <source>
        <dbReference type="SMART" id="SM00831"/>
    </source>
</evidence>
<dbReference type="PANTHER" id="PTHR43294:SF21">
    <property type="entry name" value="CATION TRANSPORTING ATPASE"/>
    <property type="match status" value="1"/>
</dbReference>
<evidence type="ECO:0000256" key="5">
    <source>
        <dbReference type="ARBA" id="ARBA00022475"/>
    </source>
</evidence>
<keyword evidence="16" id="KW-0406">Ion transport</keyword>
<dbReference type="AlphaFoldDB" id="A0A1Y3PNK2"/>
<comment type="caution">
    <text evidence="21">The sequence shown here is derived from an EMBL/GenBank/DDBJ whole genome shotgun (WGS) entry which is preliminary data.</text>
</comment>
<dbReference type="InterPro" id="IPR036412">
    <property type="entry name" value="HAD-like_sf"/>
</dbReference>
<dbReference type="SFLD" id="SFLDG00002">
    <property type="entry name" value="C1.7:_P-type_atpase_like"/>
    <property type="match status" value="1"/>
</dbReference>
<organism evidence="21 22">
    <name type="scientific">Bacillus thermozeamaize</name>
    <dbReference type="NCBI Taxonomy" id="230954"/>
    <lineage>
        <taxon>Bacteria</taxon>
        <taxon>Bacillati</taxon>
        <taxon>Bacillota</taxon>
        <taxon>Bacilli</taxon>
        <taxon>Bacillales</taxon>
        <taxon>Bacillaceae</taxon>
        <taxon>Bacillus</taxon>
    </lineage>
</organism>
<evidence type="ECO:0000256" key="15">
    <source>
        <dbReference type="ARBA" id="ARBA00022989"/>
    </source>
</evidence>
<comment type="similarity">
    <text evidence="2">Belongs to the cation transport ATPase (P-type) (TC 3.A.3) family. Type IIA subfamily.</text>
</comment>
<keyword evidence="4" id="KW-0813">Transport</keyword>
<keyword evidence="11" id="KW-0106">Calcium</keyword>
<dbReference type="Proteomes" id="UP000196475">
    <property type="component" value="Unassembled WGS sequence"/>
</dbReference>
<dbReference type="PRINTS" id="PR00119">
    <property type="entry name" value="CATATPASE"/>
</dbReference>
<dbReference type="Gene3D" id="2.70.150.10">
    <property type="entry name" value="Calcium-transporting ATPase, cytoplasmic transduction domain A"/>
    <property type="match status" value="1"/>
</dbReference>
<dbReference type="SUPFAM" id="SSF81653">
    <property type="entry name" value="Calcium ATPase, transduction domain A"/>
    <property type="match status" value="1"/>
</dbReference>
<accession>A0A1Y3PNK2</accession>
<dbReference type="GO" id="GO:0005886">
    <property type="term" value="C:plasma membrane"/>
    <property type="evidence" value="ECO:0007669"/>
    <property type="project" value="UniProtKB-SubCell"/>
</dbReference>
<dbReference type="Gene3D" id="3.40.1110.10">
    <property type="entry name" value="Calcium-transporting ATPase, cytoplasmic domain N"/>
    <property type="match status" value="1"/>
</dbReference>
<dbReference type="CDD" id="cd02089">
    <property type="entry name" value="P-type_ATPase_Ca_prok"/>
    <property type="match status" value="1"/>
</dbReference>
<dbReference type="Pfam" id="PF00122">
    <property type="entry name" value="E1-E2_ATPase"/>
    <property type="match status" value="1"/>
</dbReference>
<feature type="domain" description="Cation-transporting P-type ATPase N-terminal" evidence="20">
    <location>
        <begin position="5"/>
        <end position="79"/>
    </location>
</feature>
<comment type="subcellular location">
    <subcellularLocation>
        <location evidence="1">Cell membrane</location>
        <topology evidence="1">Multi-pass membrane protein</topology>
    </subcellularLocation>
</comment>
<dbReference type="SUPFAM" id="SSF56784">
    <property type="entry name" value="HAD-like"/>
    <property type="match status" value="1"/>
</dbReference>
<dbReference type="SFLD" id="SFLDS00003">
    <property type="entry name" value="Haloacid_Dehalogenase"/>
    <property type="match status" value="1"/>
</dbReference>
<keyword evidence="5" id="KW-1003">Cell membrane</keyword>
<dbReference type="PANTHER" id="PTHR43294">
    <property type="entry name" value="SODIUM/POTASSIUM-TRANSPORTING ATPASE SUBUNIT ALPHA"/>
    <property type="match status" value="1"/>
</dbReference>
<dbReference type="EMBL" id="LZRT01000070">
    <property type="protein sequence ID" value="OUM87727.1"/>
    <property type="molecule type" value="Genomic_DNA"/>
</dbReference>
<keyword evidence="7" id="KW-0109">Calcium transport</keyword>
<feature type="transmembrane region" description="Helical" evidence="19">
    <location>
        <begin position="891"/>
        <end position="913"/>
    </location>
</feature>
<dbReference type="InterPro" id="IPR050510">
    <property type="entry name" value="Cation_transp_ATPase_P-type"/>
</dbReference>
<feature type="transmembrane region" description="Helical" evidence="19">
    <location>
        <begin position="83"/>
        <end position="99"/>
    </location>
</feature>
<keyword evidence="15 19" id="KW-1133">Transmembrane helix</keyword>
<dbReference type="InterPro" id="IPR044492">
    <property type="entry name" value="P_typ_ATPase_HD_dom"/>
</dbReference>
<feature type="transmembrane region" description="Helical" evidence="19">
    <location>
        <begin position="792"/>
        <end position="812"/>
    </location>
</feature>
<dbReference type="Gene3D" id="3.40.50.1000">
    <property type="entry name" value="HAD superfamily/HAD-like"/>
    <property type="match status" value="1"/>
</dbReference>
<proteinExistence type="inferred from homology"/>
<evidence type="ECO:0000313" key="22">
    <source>
        <dbReference type="Proteomes" id="UP000196475"/>
    </source>
</evidence>
<evidence type="ECO:0000256" key="4">
    <source>
        <dbReference type="ARBA" id="ARBA00022448"/>
    </source>
</evidence>
<dbReference type="GO" id="GO:0005388">
    <property type="term" value="F:P-type calcium transporter activity"/>
    <property type="evidence" value="ECO:0007669"/>
    <property type="project" value="UniProtKB-EC"/>
</dbReference>
<protein>
    <recommendedName>
        <fullName evidence="3">P-type Ca(2+) transporter</fullName>
        <ecNumber evidence="3">7.2.2.10</ecNumber>
    </recommendedName>
</protein>
<dbReference type="SUPFAM" id="SSF81660">
    <property type="entry name" value="Metal cation-transporting ATPase, ATP-binding domain N"/>
    <property type="match status" value="1"/>
</dbReference>
<dbReference type="InterPro" id="IPR023298">
    <property type="entry name" value="ATPase_P-typ_TM_dom_sf"/>
</dbReference>
<feature type="transmembrane region" description="Helical" evidence="19">
    <location>
        <begin position="856"/>
        <end position="876"/>
    </location>
</feature>
<dbReference type="Pfam" id="PF00690">
    <property type="entry name" value="Cation_ATPase_N"/>
    <property type="match status" value="1"/>
</dbReference>
<dbReference type="InterPro" id="IPR006068">
    <property type="entry name" value="ATPase_P-typ_cation-transptr_C"/>
</dbReference>
<keyword evidence="13" id="KW-0460">Magnesium</keyword>
<dbReference type="Pfam" id="PF13246">
    <property type="entry name" value="Cation_ATPase"/>
    <property type="match status" value="1"/>
</dbReference>
<dbReference type="InterPro" id="IPR023214">
    <property type="entry name" value="HAD_sf"/>
</dbReference>
<evidence type="ECO:0000256" key="12">
    <source>
        <dbReference type="ARBA" id="ARBA00022840"/>
    </source>
</evidence>
<evidence type="ECO:0000256" key="16">
    <source>
        <dbReference type="ARBA" id="ARBA00023065"/>
    </source>
</evidence>
<dbReference type="FunFam" id="3.40.50.1000:FF:000001">
    <property type="entry name" value="Phospholipid-transporting ATPase IC"/>
    <property type="match status" value="1"/>
</dbReference>
<evidence type="ECO:0000256" key="7">
    <source>
        <dbReference type="ARBA" id="ARBA00022568"/>
    </source>
</evidence>
<evidence type="ECO:0000256" key="11">
    <source>
        <dbReference type="ARBA" id="ARBA00022837"/>
    </source>
</evidence>
<evidence type="ECO:0000313" key="21">
    <source>
        <dbReference type="EMBL" id="OUM87727.1"/>
    </source>
</evidence>
<dbReference type="GO" id="GO:0005524">
    <property type="term" value="F:ATP binding"/>
    <property type="evidence" value="ECO:0007669"/>
    <property type="project" value="UniProtKB-KW"/>
</dbReference>
<keyword evidence="14" id="KW-1278">Translocase</keyword>
<gene>
    <name evidence="21" type="ORF">BAA01_13020</name>
</gene>
<keyword evidence="9" id="KW-0479">Metal-binding</keyword>
<dbReference type="InterPro" id="IPR008250">
    <property type="entry name" value="ATPase_P-typ_transduc_dom_A_sf"/>
</dbReference>
<sequence>MKEKKAYQQSVEDVLRQYETDVNAGLTWKEAEKRLARYGENLLAGGERINPLFLFFSQFKDFMVFILLVATLLSGWLGEYTDALTIVAIVLLNAVLGFVQEYRAENSLQALKQMTAPECRVLRDRQLQKIPAKTVVPGDIVYLESGDRIPADLRLAVAEGLRIEEAALTGESLPVAKFADPLPDEDLSLGDRQNMAYMGTSVVQGKGIGIVVATGMQTEMGKIAHLMHIEDEEVTPLQHRLAHLGQVLVVACLLLTGLVVGLGIWHGQELYQMFLAGVSLAVAAIPEGLPAIVTVSLALGVQRMIKRQAIIRKLPAVETLGTATVVCSDKTGTLTQNRMTVTHIWIAGRKIEVKGEQEPSSGPFVSAGLPLASQRHRELQWLLEIGCLCNNAQLIENGRKRIFGKKKHPDKIPAAGPEGDWLLQGDPTEGAVLFAGLKAGLNPAELRGRWRRIKEFPFDPSRKMMSVVVEDTSRNRWVLVKGAPDVLLERCTQIVYGEKEQLLSPAFRKNVMQANESLAQMALRNLGFAYRRLRPGEIPQNEAEAEQGLVFLGLMGMIDPPRPEVKQAIALCRRAGIRTVMITGDHQTTAEAIARQLGILPPGGRVLTGSQLSRMGQSELAENIDQIYVYARVAPEHKLRIVKTLQAKGEVVAMTGDGVNDAPAVKAADIGIAMGRTGTDVTKEAASLVLANDNFATIVAAVEEGRGIYENIRKFIRYMMASNVGEIFTMLIAMLLAMPLPLLPIHILWVNLVTDGLPAMALGVDTSEENVMHRPPRDARESVFARGMGWKIISRGLLIGLVTVGSFWLTLAENPDDLLRAQTVAFATLVMAQLIHVFDCRCERSVFDRNPFENRWLVLSVIMSVLMLLAVIYVGVLQPVFHTTALHLREWALILFAAAIPTFIAGIPALLSGKPAQALHPMR</sequence>
<dbReference type="FunFam" id="2.70.150.10:FF:000016">
    <property type="entry name" value="Calcium-transporting P-type ATPase putative"/>
    <property type="match status" value="1"/>
</dbReference>
<dbReference type="PROSITE" id="PS00154">
    <property type="entry name" value="ATPASE_E1_E2"/>
    <property type="match status" value="1"/>
</dbReference>
<evidence type="ECO:0000256" key="6">
    <source>
        <dbReference type="ARBA" id="ARBA00022553"/>
    </source>
</evidence>
<evidence type="ECO:0000256" key="9">
    <source>
        <dbReference type="ARBA" id="ARBA00022723"/>
    </source>
</evidence>
<dbReference type="InterPro" id="IPR001757">
    <property type="entry name" value="P_typ_ATPase"/>
</dbReference>
<dbReference type="PRINTS" id="PR00120">
    <property type="entry name" value="HATPASE"/>
</dbReference>